<comment type="caution">
    <text evidence="8">The sequence shown here is derived from an EMBL/GenBank/DDBJ whole genome shotgun (WGS) entry which is preliminary data.</text>
</comment>
<dbReference type="GO" id="GO:0008610">
    <property type="term" value="P:lipid biosynthetic process"/>
    <property type="evidence" value="ECO:0007669"/>
    <property type="project" value="InterPro"/>
</dbReference>
<evidence type="ECO:0000259" key="7">
    <source>
        <dbReference type="Pfam" id="PF04116"/>
    </source>
</evidence>
<dbReference type="GO" id="GO:0016020">
    <property type="term" value="C:membrane"/>
    <property type="evidence" value="ECO:0007669"/>
    <property type="project" value="UniProtKB-SubCell"/>
</dbReference>
<evidence type="ECO:0000256" key="6">
    <source>
        <dbReference type="SAM" id="Phobius"/>
    </source>
</evidence>
<dbReference type="GO" id="GO:0016491">
    <property type="term" value="F:oxidoreductase activity"/>
    <property type="evidence" value="ECO:0007669"/>
    <property type="project" value="InterPro"/>
</dbReference>
<dbReference type="EMBL" id="QWFX01000005">
    <property type="protein sequence ID" value="RIJ32500.1"/>
    <property type="molecule type" value="Genomic_DNA"/>
</dbReference>
<dbReference type="AlphaFoldDB" id="A0A399RL93"/>
<feature type="domain" description="Fatty acid hydroxylase" evidence="7">
    <location>
        <begin position="130"/>
        <end position="277"/>
    </location>
</feature>
<evidence type="ECO:0000313" key="9">
    <source>
        <dbReference type="Proteomes" id="UP000266385"/>
    </source>
</evidence>
<feature type="transmembrane region" description="Helical" evidence="6">
    <location>
        <begin position="26"/>
        <end position="46"/>
    </location>
</feature>
<evidence type="ECO:0000313" key="8">
    <source>
        <dbReference type="EMBL" id="RIJ32500.1"/>
    </source>
</evidence>
<keyword evidence="2 6" id="KW-0812">Transmembrane</keyword>
<keyword evidence="4 6" id="KW-0472">Membrane</keyword>
<keyword evidence="9" id="KW-1185">Reference proteome</keyword>
<dbReference type="PANTHER" id="PTHR11863">
    <property type="entry name" value="STEROL DESATURASE"/>
    <property type="match status" value="1"/>
</dbReference>
<feature type="compositionally biased region" description="Low complexity" evidence="5">
    <location>
        <begin position="333"/>
        <end position="348"/>
    </location>
</feature>
<evidence type="ECO:0000256" key="5">
    <source>
        <dbReference type="SAM" id="MobiDB-lite"/>
    </source>
</evidence>
<organism evidence="8 9">
    <name type="scientific">Henriciella mobilis</name>
    <dbReference type="NCBI Taxonomy" id="2305467"/>
    <lineage>
        <taxon>Bacteria</taxon>
        <taxon>Pseudomonadati</taxon>
        <taxon>Pseudomonadota</taxon>
        <taxon>Alphaproteobacteria</taxon>
        <taxon>Hyphomonadales</taxon>
        <taxon>Hyphomonadaceae</taxon>
        <taxon>Henriciella</taxon>
    </lineage>
</organism>
<evidence type="ECO:0000256" key="3">
    <source>
        <dbReference type="ARBA" id="ARBA00022989"/>
    </source>
</evidence>
<evidence type="ECO:0000256" key="2">
    <source>
        <dbReference type="ARBA" id="ARBA00022692"/>
    </source>
</evidence>
<feature type="transmembrane region" description="Helical" evidence="6">
    <location>
        <begin position="76"/>
        <end position="100"/>
    </location>
</feature>
<comment type="subcellular location">
    <subcellularLocation>
        <location evidence="1">Membrane</location>
    </subcellularLocation>
</comment>
<dbReference type="Proteomes" id="UP000266385">
    <property type="component" value="Unassembled WGS sequence"/>
</dbReference>
<feature type="transmembrane region" description="Helical" evidence="6">
    <location>
        <begin position="180"/>
        <end position="202"/>
    </location>
</feature>
<feature type="region of interest" description="Disordered" evidence="5">
    <location>
        <begin position="325"/>
        <end position="357"/>
    </location>
</feature>
<sequence>MRGQGTIMPIPLDLGDAWALVLRYKMFFITLSVFFGAAVISLIWQWRRMGKSLSLREFLKTCFQPGFAGASSRTDLAMYVIVKLTHGVLVAGMIIVQLWLGLVIADGLTALFGAAEPAEAGFVTIVVMSVVIFLFADFSNFLTHYMQHKIPVLWELHKVHHSATYLSPLTTARMHPLGDLFDLVTAGAFTAIPMGVGVYLYGFDLPELFLMFANANFIGTVLVLDALRHSQFPVSFGAGDCVLMSPHMHQLHHSIDEAHWDKNMGNKLSIFDWIFGTAYKPAQGEIVGYGIGRGDAEDDLFHSLYGAYVRPVFGMARTLIGRRPDLPPPVRPIPQGAATQAKAARPAAETGRELQTG</sequence>
<keyword evidence="3 6" id="KW-1133">Transmembrane helix</keyword>
<accession>A0A399RL93</accession>
<dbReference type="InterPro" id="IPR050307">
    <property type="entry name" value="Sterol_Desaturase_Related"/>
</dbReference>
<dbReference type="GO" id="GO:0005506">
    <property type="term" value="F:iron ion binding"/>
    <property type="evidence" value="ECO:0007669"/>
    <property type="project" value="InterPro"/>
</dbReference>
<reference evidence="8 9" key="1">
    <citation type="submission" date="2018-08" db="EMBL/GenBank/DDBJ databases">
        <title>Henriciella mobilis sp. nov., isolated from seawater.</title>
        <authorList>
            <person name="Cheng H."/>
            <person name="Wu Y.-H."/>
            <person name="Xu X.-W."/>
            <person name="Guo L.-L."/>
        </authorList>
    </citation>
    <scope>NUCLEOTIDE SEQUENCE [LARGE SCALE GENOMIC DNA]</scope>
    <source>
        <strain evidence="8 9">JN25</strain>
    </source>
</reference>
<dbReference type="InterPro" id="IPR006694">
    <property type="entry name" value="Fatty_acid_hydroxylase"/>
</dbReference>
<dbReference type="Pfam" id="PF04116">
    <property type="entry name" value="FA_hydroxylase"/>
    <property type="match status" value="1"/>
</dbReference>
<name>A0A399RL93_9PROT</name>
<gene>
    <name evidence="8" type="ORF">D1223_01195</name>
</gene>
<feature type="transmembrane region" description="Helical" evidence="6">
    <location>
        <begin position="120"/>
        <end position="142"/>
    </location>
</feature>
<protein>
    <submittedName>
        <fullName evidence="8">Sterol desaturase family protein</fullName>
    </submittedName>
</protein>
<proteinExistence type="predicted"/>
<evidence type="ECO:0000256" key="1">
    <source>
        <dbReference type="ARBA" id="ARBA00004370"/>
    </source>
</evidence>
<evidence type="ECO:0000256" key="4">
    <source>
        <dbReference type="ARBA" id="ARBA00023136"/>
    </source>
</evidence>